<organism evidence="2 3">
    <name type="scientific">Gemmatimonas aurantiaca</name>
    <dbReference type="NCBI Taxonomy" id="173480"/>
    <lineage>
        <taxon>Bacteria</taxon>
        <taxon>Pseudomonadati</taxon>
        <taxon>Gemmatimonadota</taxon>
        <taxon>Gemmatimonadia</taxon>
        <taxon>Gemmatimonadales</taxon>
        <taxon>Gemmatimonadaceae</taxon>
        <taxon>Gemmatimonas</taxon>
    </lineage>
</organism>
<dbReference type="InterPro" id="IPR003768">
    <property type="entry name" value="ScpA"/>
</dbReference>
<evidence type="ECO:0000313" key="2">
    <source>
        <dbReference type="EMBL" id="HCT57314.1"/>
    </source>
</evidence>
<reference evidence="2 3" key="1">
    <citation type="journal article" date="2018" name="Nat. Biotechnol.">
        <title>A standardized bacterial taxonomy based on genome phylogeny substantially revises the tree of life.</title>
        <authorList>
            <person name="Parks D.H."/>
            <person name="Chuvochina M."/>
            <person name="Waite D.W."/>
            <person name="Rinke C."/>
            <person name="Skarshewski A."/>
            <person name="Chaumeil P.A."/>
            <person name="Hugenholtz P."/>
        </authorList>
    </citation>
    <scope>NUCLEOTIDE SEQUENCE [LARGE SCALE GENOMIC DNA]</scope>
    <source>
        <strain evidence="2">UBA8844</strain>
    </source>
</reference>
<name>A0A3D4V915_9BACT</name>
<dbReference type="Pfam" id="PF02616">
    <property type="entry name" value="SMC_ScpA"/>
    <property type="match status" value="1"/>
</dbReference>
<dbReference type="PANTHER" id="PTHR33969:SF2">
    <property type="entry name" value="SEGREGATION AND CONDENSATION PROTEIN A"/>
    <property type="match status" value="1"/>
</dbReference>
<protein>
    <recommendedName>
        <fullName evidence="1">Segregation and condensation protein A</fullName>
    </recommendedName>
</protein>
<dbReference type="PANTHER" id="PTHR33969">
    <property type="entry name" value="SEGREGATION AND CONDENSATION PROTEIN A"/>
    <property type="match status" value="1"/>
</dbReference>
<gene>
    <name evidence="2" type="ORF">DGD08_08900</name>
</gene>
<dbReference type="Proteomes" id="UP000264071">
    <property type="component" value="Unassembled WGS sequence"/>
</dbReference>
<sequence>MVAPVSAPWCRGTAGALRCAFVWPPAGGRLALAGVLPAHSGRAGVLSVSVAQPLRHVIRVIAPNFRTAEAEGPSFVVELSQFTGPLDLLLSLIRDEQVDIYDIPIARIAEQFLARVGSLGLDEAADYLEMAARLLRIKAQMLLPRADGEDAWEDPRAELVRRLLEYQQMREIVDLLERRGEERRHQFPRRFVPVSVDITPLNAPLALALGDLLGAVDRVLRTSKEPTLHEVIPRALDVAGAMTSIRSVIAMRRHCRWSDLVGTDAEPWQILSVLLALLEMAKLGELHLAQHQPFASVEIRRDAVSEAA</sequence>
<accession>A0A3D4V915</accession>
<dbReference type="EMBL" id="DPIY01000008">
    <property type="protein sequence ID" value="HCT57314.1"/>
    <property type="molecule type" value="Genomic_DNA"/>
</dbReference>
<dbReference type="AlphaFoldDB" id="A0A3D4V915"/>
<dbReference type="Gene3D" id="6.10.250.2410">
    <property type="match status" value="1"/>
</dbReference>
<comment type="caution">
    <text evidence="2">The sequence shown here is derived from an EMBL/GenBank/DDBJ whole genome shotgun (WGS) entry which is preliminary data.</text>
</comment>
<evidence type="ECO:0000256" key="1">
    <source>
        <dbReference type="ARBA" id="ARBA00044777"/>
    </source>
</evidence>
<evidence type="ECO:0000313" key="3">
    <source>
        <dbReference type="Proteomes" id="UP000264071"/>
    </source>
</evidence>
<proteinExistence type="predicted"/>